<comment type="caution">
    <text evidence="1">The sequence shown here is derived from an EMBL/GenBank/DDBJ whole genome shotgun (WGS) entry which is preliminary data.</text>
</comment>
<accession>A0A7V7UWW2</accession>
<name>A0A7V7UWW2_9BACI</name>
<dbReference type="RefSeq" id="WP_151571934.1">
    <property type="nucleotide sequence ID" value="NZ_WBOT01000001.1"/>
</dbReference>
<dbReference type="Proteomes" id="UP000441354">
    <property type="component" value="Unassembled WGS sequence"/>
</dbReference>
<dbReference type="EMBL" id="WBOT01000001">
    <property type="protein sequence ID" value="KAB2335261.1"/>
    <property type="molecule type" value="Genomic_DNA"/>
</dbReference>
<evidence type="ECO:0000313" key="1">
    <source>
        <dbReference type="EMBL" id="KAB2335261.1"/>
    </source>
</evidence>
<evidence type="ECO:0000313" key="2">
    <source>
        <dbReference type="Proteomes" id="UP000441354"/>
    </source>
</evidence>
<organism evidence="1 2">
    <name type="scientific">Bacillus mesophilum</name>
    <dbReference type="NCBI Taxonomy" id="1071718"/>
    <lineage>
        <taxon>Bacteria</taxon>
        <taxon>Bacillati</taxon>
        <taxon>Bacillota</taxon>
        <taxon>Bacilli</taxon>
        <taxon>Bacillales</taxon>
        <taxon>Bacillaceae</taxon>
        <taxon>Bacillus</taxon>
    </lineage>
</organism>
<dbReference type="InterPro" id="IPR021415">
    <property type="entry name" value="SAV0927-like"/>
</dbReference>
<keyword evidence="2" id="KW-1185">Reference proteome</keyword>
<proteinExistence type="predicted"/>
<sequence>MDNFSKIYDEHENVTVRFAGFATKLKRYDFAIVYTNLFYTKPLVTCMQTGRSILLDPLDLEDSHSLQKIFKIETTTQTEDLVQFFKDAIPGTHVS</sequence>
<gene>
    <name evidence="1" type="ORF">F7732_01460</name>
</gene>
<protein>
    <submittedName>
        <fullName evidence="1">DUF3055 domain-containing protein</fullName>
    </submittedName>
</protein>
<dbReference type="OrthoDB" id="2353476at2"/>
<dbReference type="AlphaFoldDB" id="A0A7V7UWW2"/>
<dbReference type="Pfam" id="PF11256">
    <property type="entry name" value="SAV0927-like"/>
    <property type="match status" value="1"/>
</dbReference>
<reference evidence="1 2" key="1">
    <citation type="journal article" date="2014" name="Arch. Microbiol.">
        <title>Bacillus mesophilum sp. nov., strain IITR-54T, a novel 4-chlorobiphenyl dechlorinating bacterium.</title>
        <authorList>
            <person name="Manickam N."/>
            <person name="Singh N.K."/>
            <person name="Bajaj A."/>
            <person name="Kumar R.M."/>
            <person name="Kaur G."/>
            <person name="Kaur N."/>
            <person name="Bala M."/>
            <person name="Kumar A."/>
            <person name="Mayilraj S."/>
        </authorList>
    </citation>
    <scope>NUCLEOTIDE SEQUENCE [LARGE SCALE GENOMIC DNA]</scope>
    <source>
        <strain evidence="1 2">IITR-54</strain>
    </source>
</reference>